<dbReference type="AlphaFoldDB" id="A0A8H7VII3"/>
<feature type="compositionally biased region" description="Basic residues" evidence="1">
    <location>
        <begin position="346"/>
        <end position="358"/>
    </location>
</feature>
<feature type="compositionally biased region" description="Low complexity" evidence="1">
    <location>
        <begin position="233"/>
        <end position="254"/>
    </location>
</feature>
<dbReference type="OrthoDB" id="2138242at2759"/>
<protein>
    <submittedName>
        <fullName evidence="2">Uncharacterized protein</fullName>
    </submittedName>
</protein>
<feature type="region of interest" description="Disordered" evidence="1">
    <location>
        <begin position="516"/>
        <end position="574"/>
    </location>
</feature>
<comment type="caution">
    <text evidence="2">The sequence shown here is derived from an EMBL/GenBank/DDBJ whole genome shotgun (WGS) entry which is preliminary data.</text>
</comment>
<feature type="compositionally biased region" description="Low complexity" evidence="1">
    <location>
        <begin position="521"/>
        <end position="536"/>
    </location>
</feature>
<gene>
    <name evidence="2" type="ORF">INT45_013845</name>
</gene>
<reference evidence="2 3" key="1">
    <citation type="submission" date="2020-12" db="EMBL/GenBank/DDBJ databases">
        <title>Metabolic potential, ecology and presence of endohyphal bacteria is reflected in genomic diversity of Mucoromycotina.</title>
        <authorList>
            <person name="Muszewska A."/>
            <person name="Okrasinska A."/>
            <person name="Steczkiewicz K."/>
            <person name="Drgas O."/>
            <person name="Orlowska M."/>
            <person name="Perlinska-Lenart U."/>
            <person name="Aleksandrzak-Piekarczyk T."/>
            <person name="Szatraj K."/>
            <person name="Zielenkiewicz U."/>
            <person name="Pilsyk S."/>
            <person name="Malc E."/>
            <person name="Mieczkowski P."/>
            <person name="Kruszewska J.S."/>
            <person name="Biernat P."/>
            <person name="Pawlowska J."/>
        </authorList>
    </citation>
    <scope>NUCLEOTIDE SEQUENCE [LARGE SCALE GENOMIC DNA]</scope>
    <source>
        <strain evidence="2 3">CBS 142.35</strain>
    </source>
</reference>
<dbReference type="Proteomes" id="UP000646827">
    <property type="component" value="Unassembled WGS sequence"/>
</dbReference>
<feature type="compositionally biased region" description="Polar residues" evidence="1">
    <location>
        <begin position="322"/>
        <end position="345"/>
    </location>
</feature>
<evidence type="ECO:0000313" key="2">
    <source>
        <dbReference type="EMBL" id="KAG2220147.1"/>
    </source>
</evidence>
<dbReference type="EMBL" id="JAEPRB010000150">
    <property type="protein sequence ID" value="KAG2220147.1"/>
    <property type="molecule type" value="Genomic_DNA"/>
</dbReference>
<name>A0A8H7VII3_9FUNG</name>
<feature type="compositionally biased region" description="Polar residues" evidence="1">
    <location>
        <begin position="294"/>
        <end position="313"/>
    </location>
</feature>
<feature type="compositionally biased region" description="Basic and acidic residues" evidence="1">
    <location>
        <begin position="213"/>
        <end position="223"/>
    </location>
</feature>
<feature type="non-terminal residue" evidence="2">
    <location>
        <position position="1"/>
    </location>
</feature>
<feature type="compositionally biased region" description="Pro residues" evidence="1">
    <location>
        <begin position="378"/>
        <end position="391"/>
    </location>
</feature>
<accession>A0A8H7VII3</accession>
<evidence type="ECO:0000313" key="3">
    <source>
        <dbReference type="Proteomes" id="UP000646827"/>
    </source>
</evidence>
<keyword evidence="3" id="KW-1185">Reference proteome</keyword>
<feature type="region of interest" description="Disordered" evidence="1">
    <location>
        <begin position="194"/>
        <end position="391"/>
    </location>
</feature>
<sequence>TLTLGEYGSPPTPFCLYLFPTPLTPPLTSPPFSTDKDSHFHFLCLEDLDTLFFVDNHDTIINNERKSRRLLATLFEQHPAWFCKDQSTGRSYLMTQAVAHIASQLQIDSLVNLCRLTEDELFGGKAIELLRHHTMLDTSSLLLSPTTSPLSSSSPRRGILHEQEFVPTRLLDGHEKFYSTSDDVTMAPIKEEPQSPMILLSPPSVNDSIPYDPCRDDVADNRNRLSSMPRSSPPTTAATTTTTTTVVSSTSTPTHENNVNNSENAMTDPHLQLPKPSSLLLKRSAGQQHHKAPTNLTIFTPSYANGTDATSIRSAPLRPRSKQNGNSNNTGGHLLQQRHQSNTQHRIVKPNTVKKHQQRPPATAAPWQRQGVPQTEFPSPPIVPSQQRCPPPYLRTATFPKTPMTTAHPPPPPHHHHHYHQQVPATAAVVMPPRTTLSKKQQFLQPFEMLYDNIEQSRHLKTTLDDQIRRSSSLIQTLQSSSTMVEALVRRHVRDAMQQQLQEYSHRVEWLEKRMLKSNRRQQQQQLQRSRQSSSSMNEAVGEQDHQDNRTMTASPPLPSSSSTTSSNNGNNQQMGHVLSELLDRLDRLETKIDSKH</sequence>
<proteinExistence type="predicted"/>
<organism evidence="2 3">
    <name type="scientific">Circinella minor</name>
    <dbReference type="NCBI Taxonomy" id="1195481"/>
    <lineage>
        <taxon>Eukaryota</taxon>
        <taxon>Fungi</taxon>
        <taxon>Fungi incertae sedis</taxon>
        <taxon>Mucoromycota</taxon>
        <taxon>Mucoromycotina</taxon>
        <taxon>Mucoromycetes</taxon>
        <taxon>Mucorales</taxon>
        <taxon>Lichtheimiaceae</taxon>
        <taxon>Circinella</taxon>
    </lineage>
</organism>
<evidence type="ECO:0000256" key="1">
    <source>
        <dbReference type="SAM" id="MobiDB-lite"/>
    </source>
</evidence>
<feature type="compositionally biased region" description="Low complexity" evidence="1">
    <location>
        <begin position="273"/>
        <end position="282"/>
    </location>
</feature>
<feature type="compositionally biased region" description="Polar residues" evidence="1">
    <location>
        <begin position="255"/>
        <end position="265"/>
    </location>
</feature>